<sequence length="136" mass="15531">MPLRKPKKPPDLNLSPLPRQLPYWFSHTDLFELASPYNFYLPPSVDVDRSTEIGDVCPRFFAASESVVVVVSRNWRSHTRSSAWSHLRLPSESSCSRIMARYGPTLMGDDSLSKPGQHILLVWVHILSAFYCPLFL</sequence>
<dbReference type="AlphaFoldDB" id="A0A7C9CVU0"/>
<reference evidence="1" key="1">
    <citation type="journal article" date="2013" name="J. Plant Res.">
        <title>Effect of fungi and light on seed germination of three Opuntia species from semiarid lands of central Mexico.</title>
        <authorList>
            <person name="Delgado-Sanchez P."/>
            <person name="Jimenez-Bremont J.F."/>
            <person name="Guerrero-Gonzalez Mde L."/>
            <person name="Flores J."/>
        </authorList>
    </citation>
    <scope>NUCLEOTIDE SEQUENCE</scope>
    <source>
        <tissue evidence="1">Cladode</tissue>
    </source>
</reference>
<accession>A0A7C9CVU0</accession>
<name>A0A7C9CVU0_OPUST</name>
<proteinExistence type="predicted"/>
<reference evidence="1" key="2">
    <citation type="submission" date="2020-07" db="EMBL/GenBank/DDBJ databases">
        <authorList>
            <person name="Vera ALvarez R."/>
            <person name="Arias-Moreno D.M."/>
            <person name="Jimenez-Jacinto V."/>
            <person name="Jimenez-Bremont J.F."/>
            <person name="Swaminathan K."/>
            <person name="Moose S.P."/>
            <person name="Guerrero-Gonzalez M.L."/>
            <person name="Marino-Ramirez L."/>
            <person name="Landsman D."/>
            <person name="Rodriguez-Kessler M."/>
            <person name="Delgado-Sanchez P."/>
        </authorList>
    </citation>
    <scope>NUCLEOTIDE SEQUENCE</scope>
    <source>
        <tissue evidence="1">Cladode</tissue>
    </source>
</reference>
<dbReference type="EMBL" id="GISG01050894">
    <property type="protein sequence ID" value="MBA4625203.1"/>
    <property type="molecule type" value="Transcribed_RNA"/>
</dbReference>
<evidence type="ECO:0000313" key="1">
    <source>
        <dbReference type="EMBL" id="MBA4625203.1"/>
    </source>
</evidence>
<protein>
    <submittedName>
        <fullName evidence="1">Uncharacterized protein</fullName>
    </submittedName>
</protein>
<organism evidence="1">
    <name type="scientific">Opuntia streptacantha</name>
    <name type="common">Prickly pear cactus</name>
    <name type="synonym">Opuntia cardona</name>
    <dbReference type="NCBI Taxonomy" id="393608"/>
    <lineage>
        <taxon>Eukaryota</taxon>
        <taxon>Viridiplantae</taxon>
        <taxon>Streptophyta</taxon>
        <taxon>Embryophyta</taxon>
        <taxon>Tracheophyta</taxon>
        <taxon>Spermatophyta</taxon>
        <taxon>Magnoliopsida</taxon>
        <taxon>eudicotyledons</taxon>
        <taxon>Gunneridae</taxon>
        <taxon>Pentapetalae</taxon>
        <taxon>Caryophyllales</taxon>
        <taxon>Cactineae</taxon>
        <taxon>Cactaceae</taxon>
        <taxon>Opuntioideae</taxon>
        <taxon>Opuntia</taxon>
    </lineage>
</organism>